<name>A0A347WDM4_9PROT</name>
<dbReference type="KEGG" id="ksc:CD178_02215"/>
<evidence type="ECO:0000313" key="3">
    <source>
        <dbReference type="EMBL" id="AXY22967.1"/>
    </source>
</evidence>
<feature type="compositionally biased region" description="Polar residues" evidence="1">
    <location>
        <begin position="75"/>
        <end position="90"/>
    </location>
</feature>
<keyword evidence="4" id="KW-1185">Reference proteome</keyword>
<feature type="chain" id="PRO_5016715961" description="Glycine zipper 2TM domain protein" evidence="2">
    <location>
        <begin position="25"/>
        <end position="99"/>
    </location>
</feature>
<feature type="region of interest" description="Disordered" evidence="1">
    <location>
        <begin position="47"/>
        <end position="99"/>
    </location>
</feature>
<protein>
    <recommendedName>
        <fullName evidence="5">Glycine zipper 2TM domain protein</fullName>
    </recommendedName>
</protein>
<organism evidence="3 4">
    <name type="scientific">Komagataeibacter saccharivorans</name>
    <dbReference type="NCBI Taxonomy" id="265959"/>
    <lineage>
        <taxon>Bacteria</taxon>
        <taxon>Pseudomonadati</taxon>
        <taxon>Pseudomonadota</taxon>
        <taxon>Alphaproteobacteria</taxon>
        <taxon>Acetobacterales</taxon>
        <taxon>Acetobacteraceae</taxon>
        <taxon>Komagataeibacter</taxon>
    </lineage>
</organism>
<evidence type="ECO:0000256" key="2">
    <source>
        <dbReference type="SAM" id="SignalP"/>
    </source>
</evidence>
<accession>A0A347WDM4</accession>
<gene>
    <name evidence="3" type="ORF">CD178_02215</name>
</gene>
<keyword evidence="2" id="KW-0732">Signal</keyword>
<feature type="signal peptide" evidence="2">
    <location>
        <begin position="1"/>
        <end position="24"/>
    </location>
</feature>
<dbReference type="Proteomes" id="UP000264120">
    <property type="component" value="Chromosome"/>
</dbReference>
<proteinExistence type="predicted"/>
<sequence>MISCRTVSAFAAVTLMALPLAAQAEPGGCVKGAVAGGVAGHFIGSGHGKGGAAAGCAAGMARRHHARKEARENQQQDSAPAQGGSQTQPSAPGGNGNGE</sequence>
<dbReference type="AlphaFoldDB" id="A0A347WDM4"/>
<evidence type="ECO:0008006" key="5">
    <source>
        <dbReference type="Google" id="ProtNLM"/>
    </source>
</evidence>
<reference evidence="3 4" key="1">
    <citation type="submission" date="2017-08" db="EMBL/GenBank/DDBJ databases">
        <title>Complete genome sequence of Gluconacetobacter saccharivorans CV1 isolated from Fermented Vinegar.</title>
        <authorList>
            <person name="Kim S.-Y."/>
        </authorList>
    </citation>
    <scope>NUCLEOTIDE SEQUENCE [LARGE SCALE GENOMIC DNA]</scope>
    <source>
        <strain evidence="3 4">CV1</strain>
    </source>
</reference>
<evidence type="ECO:0000256" key="1">
    <source>
        <dbReference type="SAM" id="MobiDB-lite"/>
    </source>
</evidence>
<dbReference type="EMBL" id="CP023036">
    <property type="protein sequence ID" value="AXY22967.1"/>
    <property type="molecule type" value="Genomic_DNA"/>
</dbReference>
<evidence type="ECO:0000313" key="4">
    <source>
        <dbReference type="Proteomes" id="UP000264120"/>
    </source>
</evidence>
<dbReference type="RefSeq" id="WP_118963100.1">
    <property type="nucleotide sequence ID" value="NZ_CALCQY010000010.1"/>
</dbReference>